<protein>
    <submittedName>
        <fullName evidence="1">Uncharacterized protein</fullName>
    </submittedName>
</protein>
<sequence>MPPVAGSVGPSQIACSLDGFCNPEPPRSNPTNVRKPKALSLPEVSERLLFFIRAVENNEAWHRWCN</sequence>
<proteinExistence type="predicted"/>
<comment type="caution">
    <text evidence="1">The sequence shown here is derived from an EMBL/GenBank/DDBJ whole genome shotgun (WGS) entry which is preliminary data.</text>
</comment>
<dbReference type="Proteomes" id="UP001152604">
    <property type="component" value="Unassembled WGS sequence"/>
</dbReference>
<keyword evidence="2" id="KW-1185">Reference proteome</keyword>
<reference evidence="1" key="1">
    <citation type="submission" date="2022-03" db="EMBL/GenBank/DDBJ databases">
        <authorList>
            <person name="Brunel B."/>
        </authorList>
    </citation>
    <scope>NUCLEOTIDE SEQUENCE</scope>
    <source>
        <strain evidence="1">STM4922sample</strain>
    </source>
</reference>
<dbReference type="EMBL" id="CAKXZS010000014">
    <property type="protein sequence ID" value="CAH2398986.1"/>
    <property type="molecule type" value="Genomic_DNA"/>
</dbReference>
<accession>A0ABN8JLJ5</accession>
<evidence type="ECO:0000313" key="1">
    <source>
        <dbReference type="EMBL" id="CAH2398986.1"/>
    </source>
</evidence>
<name>A0ABN8JLJ5_9HYPH</name>
<evidence type="ECO:0000313" key="2">
    <source>
        <dbReference type="Proteomes" id="UP001152604"/>
    </source>
</evidence>
<gene>
    <name evidence="1" type="ORF">MES4922_210014</name>
</gene>
<organism evidence="1 2">
    <name type="scientific">Mesorhizobium ventifaucium</name>
    <dbReference type="NCBI Taxonomy" id="666020"/>
    <lineage>
        <taxon>Bacteria</taxon>
        <taxon>Pseudomonadati</taxon>
        <taxon>Pseudomonadota</taxon>
        <taxon>Alphaproteobacteria</taxon>
        <taxon>Hyphomicrobiales</taxon>
        <taxon>Phyllobacteriaceae</taxon>
        <taxon>Mesorhizobium</taxon>
    </lineage>
</organism>